<reference evidence="1" key="2">
    <citation type="journal article" date="2015" name="Data Brief">
        <title>Shoot transcriptome of the giant reed, Arundo donax.</title>
        <authorList>
            <person name="Barrero R.A."/>
            <person name="Guerrero F.D."/>
            <person name="Moolhuijzen P."/>
            <person name="Goolsby J.A."/>
            <person name="Tidwell J."/>
            <person name="Bellgard S.E."/>
            <person name="Bellgard M.I."/>
        </authorList>
    </citation>
    <scope>NUCLEOTIDE SEQUENCE</scope>
    <source>
        <tissue evidence="1">Shoot tissue taken approximately 20 cm above the soil surface</tissue>
    </source>
</reference>
<proteinExistence type="predicted"/>
<protein>
    <submittedName>
        <fullName evidence="1">Uncharacterized protein</fullName>
    </submittedName>
</protein>
<organism evidence="1">
    <name type="scientific">Arundo donax</name>
    <name type="common">Giant reed</name>
    <name type="synonym">Donax arundinaceus</name>
    <dbReference type="NCBI Taxonomy" id="35708"/>
    <lineage>
        <taxon>Eukaryota</taxon>
        <taxon>Viridiplantae</taxon>
        <taxon>Streptophyta</taxon>
        <taxon>Embryophyta</taxon>
        <taxon>Tracheophyta</taxon>
        <taxon>Spermatophyta</taxon>
        <taxon>Magnoliopsida</taxon>
        <taxon>Liliopsida</taxon>
        <taxon>Poales</taxon>
        <taxon>Poaceae</taxon>
        <taxon>PACMAD clade</taxon>
        <taxon>Arundinoideae</taxon>
        <taxon>Arundineae</taxon>
        <taxon>Arundo</taxon>
    </lineage>
</organism>
<sequence length="34" mass="4211">MVRVDSRIRFRFVGNCDWVQGILGWIWYDWECFG</sequence>
<name>A0A0A8Z3H0_ARUDO</name>
<accession>A0A0A8Z3H0</accession>
<reference evidence="1" key="1">
    <citation type="submission" date="2014-09" db="EMBL/GenBank/DDBJ databases">
        <authorList>
            <person name="Magalhaes I.L.F."/>
            <person name="Oliveira U."/>
            <person name="Santos F.R."/>
            <person name="Vidigal T.H.D.A."/>
            <person name="Brescovit A.D."/>
            <person name="Santos A.J."/>
        </authorList>
    </citation>
    <scope>NUCLEOTIDE SEQUENCE</scope>
    <source>
        <tissue evidence="1">Shoot tissue taken approximately 20 cm above the soil surface</tissue>
    </source>
</reference>
<dbReference type="EMBL" id="GBRH01265672">
    <property type="protein sequence ID" value="JAD32223.1"/>
    <property type="molecule type" value="Transcribed_RNA"/>
</dbReference>
<evidence type="ECO:0000313" key="1">
    <source>
        <dbReference type="EMBL" id="JAD32223.1"/>
    </source>
</evidence>
<dbReference type="AlphaFoldDB" id="A0A0A8Z3H0"/>